<dbReference type="SUPFAM" id="SSF54909">
    <property type="entry name" value="Dimeric alpha+beta barrel"/>
    <property type="match status" value="1"/>
</dbReference>
<dbReference type="AlphaFoldDB" id="A0A975K7R7"/>
<dbReference type="KEGG" id="spph:KFK14_02385"/>
<accession>A0A975K7R7</accession>
<reference evidence="3" key="1">
    <citation type="submission" date="2021-04" db="EMBL/GenBank/DDBJ databases">
        <title>Isolation of p-tert-butylphenol degrading bacteria Sphingobium phenoxybenzoativorans Tas13 from active sludge.</title>
        <authorList>
            <person name="Li Y."/>
        </authorList>
    </citation>
    <scope>NUCLEOTIDE SEQUENCE</scope>
    <source>
        <strain evidence="3">Tas13</strain>
    </source>
</reference>
<dbReference type="Gene3D" id="3.30.70.1060">
    <property type="entry name" value="Dimeric alpha+beta barrel"/>
    <property type="match status" value="1"/>
</dbReference>
<protein>
    <submittedName>
        <fullName evidence="3">GTP cyclohydrolase</fullName>
    </submittedName>
</protein>
<name>A0A975K7R7_9SPHN</name>
<dbReference type="InterPro" id="IPR005545">
    <property type="entry name" value="YCII"/>
</dbReference>
<comment type="similarity">
    <text evidence="1">Belongs to the YciI family.</text>
</comment>
<sequence length="94" mass="10221">MFVITLTYKVDLDVVDSHMDAHLAWIKTALADGWLLIAGRQVPRVGGILIARGIREDIEAKAATDPFVINGAADFTVTEFLPRFVAAGLESLQP</sequence>
<evidence type="ECO:0000313" key="4">
    <source>
        <dbReference type="Proteomes" id="UP000681425"/>
    </source>
</evidence>
<dbReference type="Proteomes" id="UP000681425">
    <property type="component" value="Chromosome"/>
</dbReference>
<dbReference type="InterPro" id="IPR011008">
    <property type="entry name" value="Dimeric_a/b-barrel"/>
</dbReference>
<evidence type="ECO:0000256" key="1">
    <source>
        <dbReference type="ARBA" id="ARBA00007689"/>
    </source>
</evidence>
<dbReference type="EMBL" id="CP073910">
    <property type="protein sequence ID" value="QUT06351.1"/>
    <property type="molecule type" value="Genomic_DNA"/>
</dbReference>
<dbReference type="RefSeq" id="WP_212609740.1">
    <property type="nucleotide sequence ID" value="NZ_CP073910.1"/>
</dbReference>
<organism evidence="3 4">
    <name type="scientific">Sphingobium phenoxybenzoativorans</name>
    <dbReference type="NCBI Taxonomy" id="1592790"/>
    <lineage>
        <taxon>Bacteria</taxon>
        <taxon>Pseudomonadati</taxon>
        <taxon>Pseudomonadota</taxon>
        <taxon>Alphaproteobacteria</taxon>
        <taxon>Sphingomonadales</taxon>
        <taxon>Sphingomonadaceae</taxon>
        <taxon>Sphingobium</taxon>
    </lineage>
</organism>
<gene>
    <name evidence="3" type="ORF">KFK14_02385</name>
</gene>
<evidence type="ECO:0000259" key="2">
    <source>
        <dbReference type="Pfam" id="PF03795"/>
    </source>
</evidence>
<dbReference type="PANTHER" id="PTHR37828">
    <property type="entry name" value="GSR2449 PROTEIN"/>
    <property type="match status" value="1"/>
</dbReference>
<dbReference type="Pfam" id="PF03795">
    <property type="entry name" value="YCII"/>
    <property type="match status" value="1"/>
</dbReference>
<evidence type="ECO:0000313" key="3">
    <source>
        <dbReference type="EMBL" id="QUT06351.1"/>
    </source>
</evidence>
<dbReference type="PANTHER" id="PTHR37828:SF1">
    <property type="entry name" value="YCII-RELATED DOMAIN-CONTAINING PROTEIN"/>
    <property type="match status" value="1"/>
</dbReference>
<feature type="domain" description="YCII-related" evidence="2">
    <location>
        <begin position="1"/>
        <end position="80"/>
    </location>
</feature>
<keyword evidence="4" id="KW-1185">Reference proteome</keyword>
<proteinExistence type="inferred from homology"/>